<feature type="region of interest" description="Disordered" evidence="1">
    <location>
        <begin position="62"/>
        <end position="293"/>
    </location>
</feature>
<feature type="compositionally biased region" description="Low complexity" evidence="1">
    <location>
        <begin position="204"/>
        <end position="275"/>
    </location>
</feature>
<evidence type="ECO:0000313" key="4">
    <source>
        <dbReference type="Proteomes" id="UP000000305"/>
    </source>
</evidence>
<dbReference type="HOGENOM" id="CLU_767832_0_0_1"/>
<dbReference type="AlphaFoldDB" id="E9GD77"/>
<evidence type="ECO:0000256" key="1">
    <source>
        <dbReference type="SAM" id="MobiDB-lite"/>
    </source>
</evidence>
<evidence type="ECO:0000313" key="3">
    <source>
        <dbReference type="EMBL" id="EFX82742.1"/>
    </source>
</evidence>
<keyword evidence="4" id="KW-1185">Reference proteome</keyword>
<feature type="chain" id="PRO_5003237359" evidence="2">
    <location>
        <begin position="22"/>
        <end position="361"/>
    </location>
</feature>
<reference evidence="3 4" key="1">
    <citation type="journal article" date="2011" name="Science">
        <title>The ecoresponsive genome of Daphnia pulex.</title>
        <authorList>
            <person name="Colbourne J.K."/>
            <person name="Pfrender M.E."/>
            <person name="Gilbert D."/>
            <person name="Thomas W.K."/>
            <person name="Tucker A."/>
            <person name="Oakley T.H."/>
            <person name="Tokishita S."/>
            <person name="Aerts A."/>
            <person name="Arnold G.J."/>
            <person name="Basu M.K."/>
            <person name="Bauer D.J."/>
            <person name="Caceres C.E."/>
            <person name="Carmel L."/>
            <person name="Casola C."/>
            <person name="Choi J.H."/>
            <person name="Detter J.C."/>
            <person name="Dong Q."/>
            <person name="Dusheyko S."/>
            <person name="Eads B.D."/>
            <person name="Frohlich T."/>
            <person name="Geiler-Samerotte K.A."/>
            <person name="Gerlach D."/>
            <person name="Hatcher P."/>
            <person name="Jogdeo S."/>
            <person name="Krijgsveld J."/>
            <person name="Kriventseva E.V."/>
            <person name="Kultz D."/>
            <person name="Laforsch C."/>
            <person name="Lindquist E."/>
            <person name="Lopez J."/>
            <person name="Manak J.R."/>
            <person name="Muller J."/>
            <person name="Pangilinan J."/>
            <person name="Patwardhan R.P."/>
            <person name="Pitluck S."/>
            <person name="Pritham E.J."/>
            <person name="Rechtsteiner A."/>
            <person name="Rho M."/>
            <person name="Rogozin I.B."/>
            <person name="Sakarya O."/>
            <person name="Salamov A."/>
            <person name="Schaack S."/>
            <person name="Shapiro H."/>
            <person name="Shiga Y."/>
            <person name="Skalitzky C."/>
            <person name="Smith Z."/>
            <person name="Souvorov A."/>
            <person name="Sung W."/>
            <person name="Tang Z."/>
            <person name="Tsuchiya D."/>
            <person name="Tu H."/>
            <person name="Vos H."/>
            <person name="Wang M."/>
            <person name="Wolf Y.I."/>
            <person name="Yamagata H."/>
            <person name="Yamada T."/>
            <person name="Ye Y."/>
            <person name="Shaw J.R."/>
            <person name="Andrews J."/>
            <person name="Crease T.J."/>
            <person name="Tang H."/>
            <person name="Lucas S.M."/>
            <person name="Robertson H.M."/>
            <person name="Bork P."/>
            <person name="Koonin E.V."/>
            <person name="Zdobnov E.M."/>
            <person name="Grigoriev I.V."/>
            <person name="Lynch M."/>
            <person name="Boore J.L."/>
        </authorList>
    </citation>
    <scope>NUCLEOTIDE SEQUENCE [LARGE SCALE GENOMIC DNA]</scope>
</reference>
<feature type="compositionally biased region" description="Basic and acidic residues" evidence="1">
    <location>
        <begin position="182"/>
        <end position="192"/>
    </location>
</feature>
<dbReference type="InParanoid" id="E9GD77"/>
<organism evidence="3 4">
    <name type="scientific">Daphnia pulex</name>
    <name type="common">Water flea</name>
    <dbReference type="NCBI Taxonomy" id="6669"/>
    <lineage>
        <taxon>Eukaryota</taxon>
        <taxon>Metazoa</taxon>
        <taxon>Ecdysozoa</taxon>
        <taxon>Arthropoda</taxon>
        <taxon>Crustacea</taxon>
        <taxon>Branchiopoda</taxon>
        <taxon>Diplostraca</taxon>
        <taxon>Cladocera</taxon>
        <taxon>Anomopoda</taxon>
        <taxon>Daphniidae</taxon>
        <taxon>Daphnia</taxon>
    </lineage>
</organism>
<name>E9GD77_DAPPU</name>
<dbReference type="KEGG" id="dpx:DAPPUDRAFT_101386"/>
<dbReference type="Proteomes" id="UP000000305">
    <property type="component" value="Unassembled WGS sequence"/>
</dbReference>
<proteinExistence type="predicted"/>
<protein>
    <submittedName>
        <fullName evidence="3">Uncharacterized protein</fullName>
    </submittedName>
</protein>
<evidence type="ECO:0000256" key="2">
    <source>
        <dbReference type="SAM" id="SignalP"/>
    </source>
</evidence>
<feature type="compositionally biased region" description="Basic and acidic residues" evidence="1">
    <location>
        <begin position="65"/>
        <end position="77"/>
    </location>
</feature>
<feature type="compositionally biased region" description="Polar residues" evidence="1">
    <location>
        <begin position="154"/>
        <end position="165"/>
    </location>
</feature>
<gene>
    <name evidence="3" type="ORF">DAPPUDRAFT_101386</name>
</gene>
<dbReference type="EMBL" id="GL732539">
    <property type="protein sequence ID" value="EFX82742.1"/>
    <property type="molecule type" value="Genomic_DNA"/>
</dbReference>
<sequence length="361" mass="41479">MASRQILVLLIAAVLCNHVMGRPSKMKDDCSFTRQKPSVGILRIRYFLFGDDSITQEELELSDLFDDREPTAGRDKIPTSGTNEQMRPTDQKGRPNQPVRPGAQMENQPTTKPPVPIPRQPEGQQINPQNPEKLAGNPPMVDPSKTGVPLPDESVNQLEQQKIQNPNPPAFAPGQSTQMRKPISELKDRNQEPLEQLKAPSILQQPNSQQPQQQFQQPQQRQPPQQQTQQQPFQPQQQPQQPQQEFQQLQQQLQQDQSQQPQQQPRQEFQPQQQQLRATERRKRWQPPPIRQISSDVNDWYTRYGPDYLYPRAEEIFRQAGDSTQRFFDGTRPATSILDDRSGIYQRPRNDGGGVDIDLNV</sequence>
<keyword evidence="2" id="KW-0732">Signal</keyword>
<accession>E9GD77</accession>
<dbReference type="OrthoDB" id="10376115at2759"/>
<feature type="signal peptide" evidence="2">
    <location>
        <begin position="1"/>
        <end position="21"/>
    </location>
</feature>